<dbReference type="InterPro" id="IPR023198">
    <property type="entry name" value="PGP-like_dom2"/>
</dbReference>
<dbReference type="GeneID" id="73796920"/>
<dbReference type="Proteomes" id="UP000295773">
    <property type="component" value="Unassembled WGS sequence"/>
</dbReference>
<dbReference type="GO" id="GO:0005829">
    <property type="term" value="C:cytosol"/>
    <property type="evidence" value="ECO:0007669"/>
    <property type="project" value="TreeGrafter"/>
</dbReference>
<dbReference type="Gene3D" id="1.10.150.240">
    <property type="entry name" value="Putative phosphatase, domain 2"/>
    <property type="match status" value="1"/>
</dbReference>
<dbReference type="GO" id="GO:0006281">
    <property type="term" value="P:DNA repair"/>
    <property type="evidence" value="ECO:0007669"/>
    <property type="project" value="TreeGrafter"/>
</dbReference>
<dbReference type="NCBIfam" id="TIGR01549">
    <property type="entry name" value="HAD-SF-IA-v1"/>
    <property type="match status" value="1"/>
</dbReference>
<proteinExistence type="predicted"/>
<gene>
    <name evidence="1" type="ORF">EDD61_11535</name>
</gene>
<protein>
    <submittedName>
        <fullName evidence="1">HAD superfamily hydrolase (TIGR01549 family)</fullName>
    </submittedName>
</protein>
<dbReference type="InterPro" id="IPR023214">
    <property type="entry name" value="HAD_sf"/>
</dbReference>
<sequence length="211" mass="23965">MYKMIVFDCDGTLLDSSAMIAMIQKGYSSMFPQRKKQPYAFFIPCYYMSDEENLAYLQIPKSCKRQFEELCFGKCGDFSSHTHIFEGIQELLRQLLDDGIALGIATSRNTTAFLELQSMFDADIFSAFSSIGTQDVVKHTKPAPDVLYYIMEQTNLTAQELLFIGDSINDALCAKAAGVDFAWAKWGVVSEEELPYTYCLYDPQDVYNILR</sequence>
<accession>A0A4R3TB34</accession>
<evidence type="ECO:0000313" key="1">
    <source>
        <dbReference type="EMBL" id="TCU58236.1"/>
    </source>
</evidence>
<dbReference type="Gene3D" id="3.40.50.1000">
    <property type="entry name" value="HAD superfamily/HAD-like"/>
    <property type="match status" value="1"/>
</dbReference>
<organism evidence="1 2">
    <name type="scientific">Longicatena caecimuris</name>
    <dbReference type="NCBI Taxonomy" id="1796635"/>
    <lineage>
        <taxon>Bacteria</taxon>
        <taxon>Bacillati</taxon>
        <taxon>Bacillota</taxon>
        <taxon>Erysipelotrichia</taxon>
        <taxon>Erysipelotrichales</taxon>
        <taxon>Erysipelotrichaceae</taxon>
        <taxon>Longicatena</taxon>
    </lineage>
</organism>
<keyword evidence="2" id="KW-1185">Reference proteome</keyword>
<reference evidence="1 2" key="1">
    <citation type="submission" date="2019-03" db="EMBL/GenBank/DDBJ databases">
        <title>Genomic Encyclopedia of Type Strains, Phase IV (KMG-IV): sequencing the most valuable type-strain genomes for metagenomic binning, comparative biology and taxonomic classification.</title>
        <authorList>
            <person name="Goeker M."/>
        </authorList>
    </citation>
    <scope>NUCLEOTIDE SEQUENCE [LARGE SCALE GENOMIC DNA]</scope>
    <source>
        <strain evidence="1 2">DSM 29481</strain>
    </source>
</reference>
<dbReference type="PANTHER" id="PTHR43434">
    <property type="entry name" value="PHOSPHOGLYCOLATE PHOSPHATASE"/>
    <property type="match status" value="1"/>
</dbReference>
<dbReference type="PANTHER" id="PTHR43434:SF1">
    <property type="entry name" value="PHOSPHOGLYCOLATE PHOSPHATASE"/>
    <property type="match status" value="1"/>
</dbReference>
<dbReference type="InterPro" id="IPR006439">
    <property type="entry name" value="HAD-SF_hydro_IA"/>
</dbReference>
<dbReference type="EMBL" id="SMBP01000015">
    <property type="protein sequence ID" value="TCU58236.1"/>
    <property type="molecule type" value="Genomic_DNA"/>
</dbReference>
<dbReference type="InterPro" id="IPR050155">
    <property type="entry name" value="HAD-like_hydrolase_sf"/>
</dbReference>
<dbReference type="RefSeq" id="WP_008690445.1">
    <property type="nucleotide sequence ID" value="NZ_AP024510.1"/>
</dbReference>
<dbReference type="InterPro" id="IPR041492">
    <property type="entry name" value="HAD_2"/>
</dbReference>
<name>A0A4R3TB34_9FIRM</name>
<evidence type="ECO:0000313" key="2">
    <source>
        <dbReference type="Proteomes" id="UP000295773"/>
    </source>
</evidence>
<comment type="caution">
    <text evidence="1">The sequence shown here is derived from an EMBL/GenBank/DDBJ whole genome shotgun (WGS) entry which is preliminary data.</text>
</comment>
<dbReference type="AlphaFoldDB" id="A0A4R3TB34"/>
<keyword evidence="1" id="KW-0378">Hydrolase</keyword>
<dbReference type="SFLD" id="SFLDG01129">
    <property type="entry name" value="C1.5:_HAD__Beta-PGM__Phosphata"/>
    <property type="match status" value="1"/>
</dbReference>
<dbReference type="InterPro" id="IPR036412">
    <property type="entry name" value="HAD-like_sf"/>
</dbReference>
<dbReference type="SUPFAM" id="SSF56784">
    <property type="entry name" value="HAD-like"/>
    <property type="match status" value="1"/>
</dbReference>
<dbReference type="SFLD" id="SFLDS00003">
    <property type="entry name" value="Haloacid_Dehalogenase"/>
    <property type="match status" value="1"/>
</dbReference>
<dbReference type="Pfam" id="PF13419">
    <property type="entry name" value="HAD_2"/>
    <property type="match status" value="1"/>
</dbReference>
<dbReference type="GO" id="GO:0008967">
    <property type="term" value="F:phosphoglycolate phosphatase activity"/>
    <property type="evidence" value="ECO:0007669"/>
    <property type="project" value="TreeGrafter"/>
</dbReference>